<proteinExistence type="predicted"/>
<accession>A0A9X7R7P6</accession>
<evidence type="ECO:0000313" key="2">
    <source>
        <dbReference type="EMBL" id="QEY75789.1"/>
    </source>
</evidence>
<evidence type="ECO:0000313" key="3">
    <source>
        <dbReference type="Proteomes" id="UP000326659"/>
    </source>
</evidence>
<dbReference type="EMBL" id="CP043626">
    <property type="protein sequence ID" value="QEY75789.1"/>
    <property type="molecule type" value="Genomic_DNA"/>
</dbReference>
<dbReference type="OrthoDB" id="7033453at2"/>
<evidence type="ECO:0000256" key="1">
    <source>
        <dbReference type="SAM" id="MobiDB-lite"/>
    </source>
</evidence>
<keyword evidence="3" id="KW-1185">Reference proteome</keyword>
<feature type="compositionally biased region" description="Low complexity" evidence="1">
    <location>
        <begin position="40"/>
        <end position="51"/>
    </location>
</feature>
<protein>
    <submittedName>
        <fullName evidence="2">Uncharacterized protein</fullName>
    </submittedName>
</protein>
<feature type="region of interest" description="Disordered" evidence="1">
    <location>
        <begin position="40"/>
        <end position="93"/>
    </location>
</feature>
<gene>
    <name evidence="2" type="ORF">F1C79_31505</name>
</gene>
<name>A0A9X7R7P6_PSEDE</name>
<dbReference type="Proteomes" id="UP000326659">
    <property type="component" value="Chromosome"/>
</dbReference>
<dbReference type="KEGG" id="pden:F1C79_31505"/>
<feature type="compositionally biased region" description="Pro residues" evidence="1">
    <location>
        <begin position="60"/>
        <end position="77"/>
    </location>
</feature>
<dbReference type="AlphaFoldDB" id="A0A9X7R7P6"/>
<organism evidence="2 3">
    <name type="scientific">Pseudomonas denitrificans</name>
    <dbReference type="NCBI Taxonomy" id="43306"/>
    <lineage>
        <taxon>Bacteria</taxon>
        <taxon>Pseudomonadati</taxon>
        <taxon>Pseudomonadota</taxon>
        <taxon>Gammaproteobacteria</taxon>
        <taxon>Pseudomonadales</taxon>
        <taxon>Pseudomonadaceae</taxon>
        <taxon>Halopseudomonas</taxon>
    </lineage>
</organism>
<dbReference type="RefSeq" id="WP_151189578.1">
    <property type="nucleotide sequence ID" value="NZ_CP043626.1"/>
</dbReference>
<sequence length="93" mass="9630">MSKNVPVRFLKAWRTYFTNDVAGFDKERAEELVEGGVAEYASESASAAPSGRKSSRKSPAPAPAPTPPAGPQDPTPPAGGAGEGSDSDDEEKP</sequence>
<reference evidence="2 3" key="1">
    <citation type="submission" date="2019-09" db="EMBL/GenBank/DDBJ databases">
        <title>Prosopis cineraria nodule microbiome.</title>
        <authorList>
            <person name="Chaluvadi S.R."/>
            <person name="Ali R."/>
            <person name="Wang X."/>
        </authorList>
    </citation>
    <scope>NUCLEOTIDE SEQUENCE [LARGE SCALE GENOMIC DNA]</scope>
    <source>
        <strain evidence="2 3">BG1</strain>
    </source>
</reference>